<evidence type="ECO:0008006" key="3">
    <source>
        <dbReference type="Google" id="ProtNLM"/>
    </source>
</evidence>
<organism evidence="1 2">
    <name type="scientific">Nocardiopsis coralli</name>
    <dbReference type="NCBI Taxonomy" id="2772213"/>
    <lineage>
        <taxon>Bacteria</taxon>
        <taxon>Bacillati</taxon>
        <taxon>Actinomycetota</taxon>
        <taxon>Actinomycetes</taxon>
        <taxon>Streptosporangiales</taxon>
        <taxon>Nocardiopsidaceae</taxon>
        <taxon>Nocardiopsis</taxon>
    </lineage>
</organism>
<dbReference type="EMBL" id="JADBGI010000006">
    <property type="protein sequence ID" value="MBE2998897.1"/>
    <property type="molecule type" value="Genomic_DNA"/>
</dbReference>
<gene>
    <name evidence="1" type="ORF">IDM40_09285</name>
</gene>
<dbReference type="Proteomes" id="UP000806528">
    <property type="component" value="Unassembled WGS sequence"/>
</dbReference>
<evidence type="ECO:0000313" key="1">
    <source>
        <dbReference type="EMBL" id="MBE2998897.1"/>
    </source>
</evidence>
<reference evidence="1 2" key="1">
    <citation type="submission" date="2020-09" db="EMBL/GenBank/DDBJ databases">
        <title>Diversity and distribution of actinomycetes associated with coral in the coast of Hainan.</title>
        <authorList>
            <person name="Li F."/>
        </authorList>
    </citation>
    <scope>NUCLEOTIDE SEQUENCE [LARGE SCALE GENOMIC DNA]</scope>
    <source>
        <strain evidence="1 2">HNM0947</strain>
    </source>
</reference>
<protein>
    <recommendedName>
        <fullName evidence="3">Lipoprotein</fullName>
    </recommendedName>
</protein>
<accession>A0ABR9P4W8</accession>
<dbReference type="PROSITE" id="PS51257">
    <property type="entry name" value="PROKAR_LIPOPROTEIN"/>
    <property type="match status" value="1"/>
</dbReference>
<evidence type="ECO:0000313" key="2">
    <source>
        <dbReference type="Proteomes" id="UP000806528"/>
    </source>
</evidence>
<sequence>MSPPVRVLLIGFSCISLVLSGCVSEGNGAGDNPESTSAEEERLSLRWMRFTFEVYLLDRLLREHAQEDLIDGSSDDPYHTSEEGDVVAETNFDFLEASGVLEEGQGEYSVITDVEFDQVVVSEPPQARISSPKVLSSTVNGVDRSWCEDGEEDSTLSPVEYVETFQDVHRSEHEAREHMQDYINSCG</sequence>
<name>A0ABR9P4W8_9ACTN</name>
<dbReference type="RefSeq" id="WP_193121524.1">
    <property type="nucleotide sequence ID" value="NZ_JADBGI010000006.1"/>
</dbReference>
<proteinExistence type="predicted"/>
<keyword evidence="2" id="KW-1185">Reference proteome</keyword>
<comment type="caution">
    <text evidence="1">The sequence shown here is derived from an EMBL/GenBank/DDBJ whole genome shotgun (WGS) entry which is preliminary data.</text>
</comment>